<comment type="caution">
    <text evidence="2">The sequence shown here is derived from an EMBL/GenBank/DDBJ whole genome shotgun (WGS) entry which is preliminary data.</text>
</comment>
<evidence type="ECO:0000256" key="1">
    <source>
        <dbReference type="SAM" id="Phobius"/>
    </source>
</evidence>
<feature type="transmembrane region" description="Helical" evidence="1">
    <location>
        <begin position="39"/>
        <end position="55"/>
    </location>
</feature>
<evidence type="ECO:0008006" key="4">
    <source>
        <dbReference type="Google" id="ProtNLM"/>
    </source>
</evidence>
<feature type="transmembrane region" description="Helical" evidence="1">
    <location>
        <begin position="173"/>
        <end position="189"/>
    </location>
</feature>
<organism evidence="2 3">
    <name type="scientific">Candidatus Doudnabacteria bacterium Gr01-1014_77</name>
    <dbReference type="NCBI Taxonomy" id="2017133"/>
    <lineage>
        <taxon>Bacteria</taxon>
        <taxon>Candidatus Doudnaibacteriota</taxon>
    </lineage>
</organism>
<keyword evidence="1" id="KW-0472">Membrane</keyword>
<evidence type="ECO:0000313" key="3">
    <source>
        <dbReference type="Proteomes" id="UP000319613"/>
    </source>
</evidence>
<feature type="transmembrane region" description="Helical" evidence="1">
    <location>
        <begin position="118"/>
        <end position="134"/>
    </location>
</feature>
<evidence type="ECO:0000313" key="2">
    <source>
        <dbReference type="EMBL" id="TSC64966.1"/>
    </source>
</evidence>
<name>A0A554J9C7_9BACT</name>
<keyword evidence="1" id="KW-0812">Transmembrane</keyword>
<sequence length="284" mass="30900">MHRNSLVKGLLGIFGVWLTSASLPMINSGMLKQFSPEELLTARGVLSAVLVLVILRGKVLVSDRGTYLMALFVSGAALGLYKGIRIWGAAPTIMVVTATPLVNFVIGKIRGRAIQRAEIPGTLMIMLGVLTVLFKQGSSFSWLGLYWSIFGTIMNGIFYELIPLSKATQFQKTFWNCVAIGVVAALVSGTNPAKLFMVTPATGLGLVLFALIGGFLYWWSNMIAFDKENLPVQAASVLAQGETITVILVSMYLVGEQHLSMIQWFGVALALYGTWYLARALQQE</sequence>
<gene>
    <name evidence="2" type="ORF">G01um101477_655</name>
</gene>
<dbReference type="Proteomes" id="UP000319613">
    <property type="component" value="Unassembled WGS sequence"/>
</dbReference>
<reference evidence="2 3" key="1">
    <citation type="submission" date="2017-07" db="EMBL/GenBank/DDBJ databases">
        <title>Mechanisms for carbon and nitrogen cycling indicate functional differentiation within the Candidate Phyla Radiation.</title>
        <authorList>
            <person name="Danczak R.E."/>
            <person name="Johnston M.D."/>
            <person name="Kenah C."/>
            <person name="Slattery M."/>
            <person name="Wrighton K.C."/>
            <person name="Wilkins M.J."/>
        </authorList>
    </citation>
    <scope>NUCLEOTIDE SEQUENCE [LARGE SCALE GENOMIC DNA]</scope>
    <source>
        <strain evidence="2">Gr01-1014_77</strain>
    </source>
</reference>
<feature type="transmembrane region" description="Helical" evidence="1">
    <location>
        <begin position="7"/>
        <end position="27"/>
    </location>
</feature>
<feature type="transmembrane region" description="Helical" evidence="1">
    <location>
        <begin position="261"/>
        <end position="278"/>
    </location>
</feature>
<feature type="transmembrane region" description="Helical" evidence="1">
    <location>
        <begin position="230"/>
        <end position="255"/>
    </location>
</feature>
<keyword evidence="1" id="KW-1133">Transmembrane helix</keyword>
<accession>A0A554J9C7</accession>
<dbReference type="InterPro" id="IPR037185">
    <property type="entry name" value="EmrE-like"/>
</dbReference>
<protein>
    <recommendedName>
        <fullName evidence="4">EamA domain-containing protein</fullName>
    </recommendedName>
</protein>
<feature type="transmembrane region" description="Helical" evidence="1">
    <location>
        <begin position="90"/>
        <end position="106"/>
    </location>
</feature>
<feature type="transmembrane region" description="Helical" evidence="1">
    <location>
        <begin position="195"/>
        <end position="218"/>
    </location>
</feature>
<proteinExistence type="predicted"/>
<dbReference type="SUPFAM" id="SSF103481">
    <property type="entry name" value="Multidrug resistance efflux transporter EmrE"/>
    <property type="match status" value="1"/>
</dbReference>
<feature type="transmembrane region" description="Helical" evidence="1">
    <location>
        <begin position="67"/>
        <end position="84"/>
    </location>
</feature>
<dbReference type="AlphaFoldDB" id="A0A554J9C7"/>
<dbReference type="EMBL" id="VMFF01000077">
    <property type="protein sequence ID" value="TSC64966.1"/>
    <property type="molecule type" value="Genomic_DNA"/>
</dbReference>
<feature type="transmembrane region" description="Helical" evidence="1">
    <location>
        <begin position="140"/>
        <end position="161"/>
    </location>
</feature>